<dbReference type="KEGG" id="clup:CLUP02_18116"/>
<keyword evidence="6" id="KW-1185">Reference proteome</keyword>
<dbReference type="InterPro" id="IPR051052">
    <property type="entry name" value="Diverse_substrate_MTase"/>
</dbReference>
<reference evidence="5" key="1">
    <citation type="journal article" date="2021" name="Mol. Plant Microbe Interact.">
        <title>Complete Genome Sequence of the Plant-Pathogenic Fungus Colletotrichum lupini.</title>
        <authorList>
            <person name="Baroncelli R."/>
            <person name="Pensec F."/>
            <person name="Da Lio D."/>
            <person name="Boufleur T."/>
            <person name="Vicente I."/>
            <person name="Sarrocco S."/>
            <person name="Picot A."/>
            <person name="Baraldi E."/>
            <person name="Sukno S."/>
            <person name="Thon M."/>
            <person name="Le Floch G."/>
        </authorList>
    </citation>
    <scope>NUCLEOTIDE SEQUENCE</scope>
    <source>
        <strain evidence="5">IMI 504893</strain>
    </source>
</reference>
<keyword evidence="2 5" id="KW-0489">Methyltransferase</keyword>
<dbReference type="GO" id="GO:0008757">
    <property type="term" value="F:S-adenosylmethionine-dependent methyltransferase activity"/>
    <property type="evidence" value="ECO:0007669"/>
    <property type="project" value="InterPro"/>
</dbReference>
<proteinExistence type="inferred from homology"/>
<evidence type="ECO:0000259" key="4">
    <source>
        <dbReference type="Pfam" id="PF08241"/>
    </source>
</evidence>
<dbReference type="AlphaFoldDB" id="A0A9Q8SGE6"/>
<accession>A0A9Q8SGE6</accession>
<dbReference type="CDD" id="cd02440">
    <property type="entry name" value="AdoMet_MTases"/>
    <property type="match status" value="1"/>
</dbReference>
<evidence type="ECO:0000256" key="1">
    <source>
        <dbReference type="ARBA" id="ARBA00008361"/>
    </source>
</evidence>
<dbReference type="Gene3D" id="3.40.50.150">
    <property type="entry name" value="Vaccinia Virus protein VP39"/>
    <property type="match status" value="1"/>
</dbReference>
<dbReference type="RefSeq" id="XP_049138244.1">
    <property type="nucleotide sequence ID" value="XM_049297020.1"/>
</dbReference>
<dbReference type="GeneID" id="73352030"/>
<dbReference type="GO" id="GO:0032259">
    <property type="term" value="P:methylation"/>
    <property type="evidence" value="ECO:0007669"/>
    <property type="project" value="UniProtKB-KW"/>
</dbReference>
<dbReference type="Proteomes" id="UP000830671">
    <property type="component" value="Chromosome 10"/>
</dbReference>
<comment type="similarity">
    <text evidence="1">Belongs to the methyltransferase superfamily.</text>
</comment>
<evidence type="ECO:0000313" key="5">
    <source>
        <dbReference type="EMBL" id="UQC76603.1"/>
    </source>
</evidence>
<evidence type="ECO:0000313" key="6">
    <source>
        <dbReference type="Proteomes" id="UP000830671"/>
    </source>
</evidence>
<dbReference type="PANTHER" id="PTHR44942:SF4">
    <property type="entry name" value="METHYLTRANSFERASE TYPE 11 DOMAIN-CONTAINING PROTEIN"/>
    <property type="match status" value="1"/>
</dbReference>
<organism evidence="5 6">
    <name type="scientific">Colletotrichum lupini</name>
    <dbReference type="NCBI Taxonomy" id="145971"/>
    <lineage>
        <taxon>Eukaryota</taxon>
        <taxon>Fungi</taxon>
        <taxon>Dikarya</taxon>
        <taxon>Ascomycota</taxon>
        <taxon>Pezizomycotina</taxon>
        <taxon>Sordariomycetes</taxon>
        <taxon>Hypocreomycetidae</taxon>
        <taxon>Glomerellales</taxon>
        <taxon>Glomerellaceae</taxon>
        <taxon>Colletotrichum</taxon>
        <taxon>Colletotrichum acutatum species complex</taxon>
    </lineage>
</organism>
<dbReference type="InterPro" id="IPR029063">
    <property type="entry name" value="SAM-dependent_MTases_sf"/>
</dbReference>
<evidence type="ECO:0000256" key="2">
    <source>
        <dbReference type="ARBA" id="ARBA00022603"/>
    </source>
</evidence>
<dbReference type="InterPro" id="IPR013216">
    <property type="entry name" value="Methyltransf_11"/>
</dbReference>
<keyword evidence="3" id="KW-0808">Transferase</keyword>
<dbReference type="SUPFAM" id="SSF53335">
    <property type="entry name" value="S-adenosyl-L-methionine-dependent methyltransferases"/>
    <property type="match status" value="1"/>
</dbReference>
<name>A0A9Q8SGE6_9PEZI</name>
<protein>
    <submittedName>
        <fullName evidence="5">Methyltransferase domain-containing protein</fullName>
    </submittedName>
</protein>
<feature type="domain" description="Methyltransferase type 11" evidence="4">
    <location>
        <begin position="88"/>
        <end position="181"/>
    </location>
</feature>
<sequence>MEFRGARLRAPTSEHVSGTLGGAAEACGPRLMTRPATLTFLTRLTMSVFARSTFSAAGYAAFRPSYPASLFRTVLAYHNTQSTSGTALDLGCGHGLISRELSPSFARVIAIDPSAGMVKQAADSTSDSKITFRQASSEDLLFVADASVDLVVAGQAAHWFNYDKVWPELARVVKSGGTLAFWGYKDNILVGFPAVNDIFMHFCYGEGESSPGSGVETMGPYWEKPGRQILRDNLAAVVPPESEWEKVKRIVYDPDRKTSRADANTEAMEPEDPRAAWQQRKTMKLGEFEGYVHTFSAYRGWKDAHPELKSRAEGGAGGDIADLLFDRLLEAVPEWKAAGDKWRDIEVEAVWGTTIILAKRK</sequence>
<evidence type="ECO:0000256" key="3">
    <source>
        <dbReference type="ARBA" id="ARBA00022679"/>
    </source>
</evidence>
<dbReference type="PANTHER" id="PTHR44942">
    <property type="entry name" value="METHYLTRANSF_11 DOMAIN-CONTAINING PROTEIN"/>
    <property type="match status" value="1"/>
</dbReference>
<dbReference type="Pfam" id="PF08241">
    <property type="entry name" value="Methyltransf_11"/>
    <property type="match status" value="1"/>
</dbReference>
<gene>
    <name evidence="5" type="ORF">CLUP02_18116</name>
</gene>
<dbReference type="EMBL" id="CP019472">
    <property type="protein sequence ID" value="UQC76603.1"/>
    <property type="molecule type" value="Genomic_DNA"/>
</dbReference>